<dbReference type="GO" id="GO:0051321">
    <property type="term" value="P:meiotic cell cycle"/>
    <property type="evidence" value="ECO:0007669"/>
    <property type="project" value="UniProtKB-KW"/>
</dbReference>
<evidence type="ECO:0000256" key="5">
    <source>
        <dbReference type="ARBA" id="ARBA00022490"/>
    </source>
</evidence>
<comment type="caution">
    <text evidence="16">The sequence shown here is derived from an EMBL/GenBank/DDBJ whole genome shotgun (WGS) entry which is preliminary data.</text>
</comment>
<evidence type="ECO:0000256" key="2">
    <source>
        <dbReference type="ARBA" id="ARBA00004611"/>
    </source>
</evidence>
<evidence type="ECO:0000256" key="8">
    <source>
        <dbReference type="ARBA" id="ARBA00023069"/>
    </source>
</evidence>
<dbReference type="EMBL" id="SUNJ01003666">
    <property type="protein sequence ID" value="TPP65069.1"/>
    <property type="molecule type" value="Genomic_DNA"/>
</dbReference>
<reference evidence="16 17" key="1">
    <citation type="submission" date="2019-04" db="EMBL/GenBank/DDBJ databases">
        <title>Annotation for the trematode Fasciola gigantica.</title>
        <authorList>
            <person name="Choi Y.-J."/>
        </authorList>
    </citation>
    <scope>NUCLEOTIDE SEQUENCE [LARGE SCALE GENOMIC DNA]</scope>
    <source>
        <strain evidence="16">Uganda_cow_1</strain>
    </source>
</reference>
<accession>A0A504YWQ4</accession>
<evidence type="ECO:0000256" key="1">
    <source>
        <dbReference type="ARBA" id="ARBA00004123"/>
    </source>
</evidence>
<dbReference type="Pfam" id="PF13868">
    <property type="entry name" value="TPH"/>
    <property type="match status" value="1"/>
</dbReference>
<evidence type="ECO:0000313" key="17">
    <source>
        <dbReference type="Proteomes" id="UP000316759"/>
    </source>
</evidence>
<dbReference type="GO" id="GO:0005634">
    <property type="term" value="C:nucleus"/>
    <property type="evidence" value="ECO:0007669"/>
    <property type="project" value="UniProtKB-SubCell"/>
</dbReference>
<proteinExistence type="inferred from homology"/>
<evidence type="ECO:0000259" key="15">
    <source>
        <dbReference type="Pfam" id="PF13868"/>
    </source>
</evidence>
<comment type="function">
    <text evidence="13">Microtubule inner protein (MIP) part of the dynein-decorated doublet microtubules (DMTs) in cilia axoneme, which is required for motile cilia beating. May play a role in the control of meiotic division and germ cell differentiation through regulation of pairing and recombination during meiosis. Required for sperm flagella assembly. May play a role in the assembly and function of the outer dynein arm-docking complex (ODA-DC). ODA-DC mediates outer dynein arms (ODA) binding onto the axonemal doublet microtubules.</text>
</comment>
<protein>
    <recommendedName>
        <fullName evidence="4">Meiosis-specific nuclear structural protein 1</fullName>
    </recommendedName>
</protein>
<keyword evidence="6" id="KW-0282">Flagellum</keyword>
<keyword evidence="7 14" id="KW-0175">Coiled coil</keyword>
<evidence type="ECO:0000313" key="16">
    <source>
        <dbReference type="EMBL" id="TPP65069.1"/>
    </source>
</evidence>
<evidence type="ECO:0000256" key="14">
    <source>
        <dbReference type="SAM" id="Coils"/>
    </source>
</evidence>
<evidence type="ECO:0000256" key="4">
    <source>
        <dbReference type="ARBA" id="ARBA00014813"/>
    </source>
</evidence>
<evidence type="ECO:0000256" key="10">
    <source>
        <dbReference type="ARBA" id="ARBA00023242"/>
    </source>
</evidence>
<evidence type="ECO:0000256" key="11">
    <source>
        <dbReference type="ARBA" id="ARBA00023254"/>
    </source>
</evidence>
<dbReference type="Proteomes" id="UP000316759">
    <property type="component" value="Unassembled WGS sequence"/>
</dbReference>
<evidence type="ECO:0000256" key="7">
    <source>
        <dbReference type="ARBA" id="ARBA00023054"/>
    </source>
</evidence>
<keyword evidence="9" id="KW-0206">Cytoskeleton</keyword>
<gene>
    <name evidence="16" type="ORF">FGIG_08301</name>
</gene>
<keyword evidence="10" id="KW-0539">Nucleus</keyword>
<feature type="coiled-coil region" evidence="14">
    <location>
        <begin position="97"/>
        <end position="220"/>
    </location>
</feature>
<dbReference type="InterPro" id="IPR026504">
    <property type="entry name" value="MNS1"/>
</dbReference>
<name>A0A504YWQ4_FASGI</name>
<evidence type="ECO:0000256" key="3">
    <source>
        <dbReference type="ARBA" id="ARBA00009158"/>
    </source>
</evidence>
<evidence type="ECO:0000256" key="13">
    <source>
        <dbReference type="ARBA" id="ARBA00046114"/>
    </source>
</evidence>
<keyword evidence="5" id="KW-0963">Cytoplasm</keyword>
<dbReference type="PANTHER" id="PTHR19265">
    <property type="entry name" value="MEIOSIS-SPECIFIC NUCLEAR STRUCTURAL PROTEIN 1"/>
    <property type="match status" value="1"/>
</dbReference>
<evidence type="ECO:0000256" key="9">
    <source>
        <dbReference type="ARBA" id="ARBA00023212"/>
    </source>
</evidence>
<evidence type="ECO:0000256" key="12">
    <source>
        <dbReference type="ARBA" id="ARBA00023273"/>
    </source>
</evidence>
<feature type="domain" description="Trichohyalin-plectin-homology" evidence="15">
    <location>
        <begin position="7"/>
        <end position="356"/>
    </location>
</feature>
<comment type="subcellular location">
    <subcellularLocation>
        <location evidence="2">Cytoplasm</location>
        <location evidence="2">Cytoskeleton</location>
        <location evidence="2">Flagellum axoneme</location>
    </subcellularLocation>
    <subcellularLocation>
        <location evidence="1">Nucleus</location>
    </subcellularLocation>
</comment>
<keyword evidence="8" id="KW-0969">Cilium</keyword>
<dbReference type="InterPro" id="IPR043597">
    <property type="entry name" value="TPH_dom"/>
</dbReference>
<dbReference type="OrthoDB" id="197839at2759"/>
<keyword evidence="17" id="KW-1185">Reference proteome</keyword>
<dbReference type="STRING" id="46835.A0A504YWQ4"/>
<keyword evidence="11" id="KW-0469">Meiosis</keyword>
<dbReference type="AlphaFoldDB" id="A0A504YWQ4"/>
<comment type="similarity">
    <text evidence="3">Belongs to the MNS1 family.</text>
</comment>
<organism evidence="16 17">
    <name type="scientific">Fasciola gigantica</name>
    <name type="common">Giant liver fluke</name>
    <dbReference type="NCBI Taxonomy" id="46835"/>
    <lineage>
        <taxon>Eukaryota</taxon>
        <taxon>Metazoa</taxon>
        <taxon>Spiralia</taxon>
        <taxon>Lophotrochozoa</taxon>
        <taxon>Platyhelminthes</taxon>
        <taxon>Trematoda</taxon>
        <taxon>Digenea</taxon>
        <taxon>Plagiorchiida</taxon>
        <taxon>Echinostomata</taxon>
        <taxon>Echinostomatoidea</taxon>
        <taxon>Fasciolidae</taxon>
        <taxon>Fasciola</taxon>
    </lineage>
</organism>
<keyword evidence="12" id="KW-0966">Cell projection</keyword>
<feature type="coiled-coil region" evidence="14">
    <location>
        <begin position="300"/>
        <end position="345"/>
    </location>
</feature>
<dbReference type="PANTHER" id="PTHR19265:SF0">
    <property type="entry name" value="MEIOSIS-SPECIFIC NUCLEAR STRUCTURAL PROTEIN 1"/>
    <property type="match status" value="1"/>
</dbReference>
<sequence>MKEVDFQQTSELRELRSKLREAYVAKTQLAQVAEKRALIFDQMVEEAQSTRSLMESMVDEKSMLAEEEHHRLVKQEKLRCQLDLQLREQEQSRKQAYEEFLQDKRRIEAVVASVQEEDKRERERCREQKEFAKRIIEEHYADQLAYQEAEKEKLRKEEIAIQAYQLEKETVQTAAAEEKKSRQQAAERLQERLGAELLQKEAIRRELEEVRQTLLLEEEAAKYREEEKCADERRRQNQLRLQEEYKKQLCLKREKLELEQLEDRRIRDMLLDQFRMEEEKALNEAQKRAQKRAEHIAATRQLLLDRRTRLEAELQQAKDERVRESERKREEQRIMEEERARLLRDHVPELVGYLPRGVFRSKEEMEVFVGSMGNRTT</sequence>
<evidence type="ECO:0000256" key="6">
    <source>
        <dbReference type="ARBA" id="ARBA00022846"/>
    </source>
</evidence>